<name>A0A378RR19_MYROD</name>
<accession>A0A378RR19</accession>
<dbReference type="AlphaFoldDB" id="A0A378RR19"/>
<reference evidence="1 2" key="1">
    <citation type="submission" date="2018-06" db="EMBL/GenBank/DDBJ databases">
        <authorList>
            <consortium name="Pathogen Informatics"/>
            <person name="Doyle S."/>
        </authorList>
    </citation>
    <scope>NUCLEOTIDE SEQUENCE [LARGE SCALE GENOMIC DNA]</scope>
    <source>
        <strain evidence="1 2">NCTC11179</strain>
    </source>
</reference>
<dbReference type="EMBL" id="UGQL01000001">
    <property type="protein sequence ID" value="STZ28617.1"/>
    <property type="molecule type" value="Genomic_DNA"/>
</dbReference>
<keyword evidence="2" id="KW-1185">Reference proteome</keyword>
<protein>
    <submittedName>
        <fullName evidence="1">Uncharacterized protein</fullName>
    </submittedName>
</protein>
<dbReference type="RefSeq" id="WP_115091530.1">
    <property type="nucleotide sequence ID" value="NZ_CP068107.1"/>
</dbReference>
<gene>
    <name evidence="1" type="ORF">NCTC11179_02174</name>
</gene>
<evidence type="ECO:0000313" key="2">
    <source>
        <dbReference type="Proteomes" id="UP000255024"/>
    </source>
</evidence>
<dbReference type="Proteomes" id="UP000255024">
    <property type="component" value="Unassembled WGS sequence"/>
</dbReference>
<evidence type="ECO:0000313" key="1">
    <source>
        <dbReference type="EMBL" id="STZ28617.1"/>
    </source>
</evidence>
<proteinExistence type="predicted"/>
<organism evidence="1 2">
    <name type="scientific">Myroides odoratus</name>
    <name type="common">Flavobacterium odoratum</name>
    <dbReference type="NCBI Taxonomy" id="256"/>
    <lineage>
        <taxon>Bacteria</taxon>
        <taxon>Pseudomonadati</taxon>
        <taxon>Bacteroidota</taxon>
        <taxon>Flavobacteriia</taxon>
        <taxon>Flavobacteriales</taxon>
        <taxon>Flavobacteriaceae</taxon>
        <taxon>Myroides</taxon>
    </lineage>
</organism>
<sequence>MNRLFSILGILTIAFTVSNCNKSDDSGGLPLVPPRDSKEVYTENITSIEKYLKNNYMIERNGVISFDSITSANYKNQPTICEDSRLKSIMMNNDDYTAYTLPDPYDRTKTIFKYAKSADTVKYKMYYLVLNEGEGKKSSPVDSIFVKRTNFTLKNENIASINHPFIGGFYSFPHTVAELKGTVPSPLRMYTGERQMLRFIKTALNSGINPDGTISFDETTAGRIIAFIPSGLGQFNSGYSTLKAYQPYIADLTLISAFERDHDLDGIPSKFEVKTEKIGTELTIHDYFELDTSADGVPNFLDIDDDGDGVPTRIELQYKDANGKIKHYSYDAPELKTCSDTPRYLDSKCKPFMVDGEWVWPSK</sequence>